<dbReference type="Gene3D" id="2.60.120.620">
    <property type="entry name" value="q2cbj1_9rhob like domain"/>
    <property type="match status" value="1"/>
</dbReference>
<evidence type="ECO:0000256" key="2">
    <source>
        <dbReference type="SAM" id="Phobius"/>
    </source>
</evidence>
<dbReference type="EMBL" id="VSWD01000011">
    <property type="protein sequence ID" value="KAK3088237.1"/>
    <property type="molecule type" value="Genomic_DNA"/>
</dbReference>
<dbReference type="SUPFAM" id="SSF51197">
    <property type="entry name" value="Clavaminate synthase-like"/>
    <property type="match status" value="1"/>
</dbReference>
<gene>
    <name evidence="3" type="ORF">FSP39_016495</name>
</gene>
<comment type="caution">
    <text evidence="3">The sequence shown here is derived from an EMBL/GenBank/DDBJ whole genome shotgun (WGS) entry which is preliminary data.</text>
</comment>
<evidence type="ECO:0000256" key="1">
    <source>
        <dbReference type="ARBA" id="ARBA00001962"/>
    </source>
</evidence>
<evidence type="ECO:0000313" key="4">
    <source>
        <dbReference type="Proteomes" id="UP001186944"/>
    </source>
</evidence>
<accession>A0AA88XMP2</accession>
<proteinExistence type="predicted"/>
<reference evidence="3" key="1">
    <citation type="submission" date="2019-08" db="EMBL/GenBank/DDBJ databases">
        <title>The improved chromosome-level genome for the pearl oyster Pinctada fucata martensii using PacBio sequencing and Hi-C.</title>
        <authorList>
            <person name="Zheng Z."/>
        </authorList>
    </citation>
    <scope>NUCLEOTIDE SEQUENCE</scope>
    <source>
        <strain evidence="3">ZZ-2019</strain>
        <tissue evidence="3">Adductor muscle</tissue>
    </source>
</reference>
<protein>
    <submittedName>
        <fullName evidence="3">Uncharacterized protein</fullName>
    </submittedName>
</protein>
<dbReference type="Pfam" id="PF05721">
    <property type="entry name" value="PhyH"/>
    <property type="match status" value="1"/>
</dbReference>
<keyword evidence="2" id="KW-0472">Membrane</keyword>
<organism evidence="3 4">
    <name type="scientific">Pinctada imbricata</name>
    <name type="common">Atlantic pearl-oyster</name>
    <name type="synonym">Pinctada martensii</name>
    <dbReference type="NCBI Taxonomy" id="66713"/>
    <lineage>
        <taxon>Eukaryota</taxon>
        <taxon>Metazoa</taxon>
        <taxon>Spiralia</taxon>
        <taxon>Lophotrochozoa</taxon>
        <taxon>Mollusca</taxon>
        <taxon>Bivalvia</taxon>
        <taxon>Autobranchia</taxon>
        <taxon>Pteriomorphia</taxon>
        <taxon>Pterioida</taxon>
        <taxon>Pterioidea</taxon>
        <taxon>Pteriidae</taxon>
        <taxon>Pinctada</taxon>
    </lineage>
</organism>
<dbReference type="Proteomes" id="UP001186944">
    <property type="component" value="Unassembled WGS sequence"/>
</dbReference>
<keyword evidence="4" id="KW-1185">Reference proteome</keyword>
<feature type="transmembrane region" description="Helical" evidence="2">
    <location>
        <begin position="6"/>
        <end position="23"/>
    </location>
</feature>
<keyword evidence="2" id="KW-1133">Transmembrane helix</keyword>
<dbReference type="AlphaFoldDB" id="A0AA88XMP2"/>
<keyword evidence="2" id="KW-0812">Transmembrane</keyword>
<evidence type="ECO:0000313" key="3">
    <source>
        <dbReference type="EMBL" id="KAK3088237.1"/>
    </source>
</evidence>
<dbReference type="PANTHER" id="PTHR20883:SF14">
    <property type="entry name" value="PHYTANOYL-COA DIOXYGENASE"/>
    <property type="match status" value="1"/>
</dbReference>
<dbReference type="InterPro" id="IPR008775">
    <property type="entry name" value="Phytyl_CoA_dOase-like"/>
</dbReference>
<name>A0AA88XMP2_PINIB</name>
<comment type="cofactor">
    <cofactor evidence="1">
        <name>Fe cation</name>
        <dbReference type="ChEBI" id="CHEBI:24875"/>
    </cofactor>
</comment>
<sequence>MIYLYLYILFFTFCFIFQGYVIVKDFFTREELDPCRQACDDLVEDLAQKLYKAGKIKNLYKDHGFKDRLILLDEEWPGAVILLLKLGKLPQRLLNAVEQIVGPEISANPVWNIRPKAPGHEQTIVPWHQDSSYFDNTSYKTMVATAWVPFVDSTRDNGCLEMVAGGHRKGLIAEHKCCDNFYVMLDDETMEAQLDVDITKDVETAEVPYGGVLLFNNCIPHRSIPMKERMIRWSVDLRFQSSDRPDGFFGLKQLYPMRSKKDPNLRIDWEAFDRGDRYEIMKKFELEKEGLVSFYRPFVVYSNSFQAYYFVLSKIPRKVFLWVQIALKDSLVIH</sequence>
<dbReference type="PANTHER" id="PTHR20883">
    <property type="entry name" value="PHYTANOYL-COA DIOXYGENASE DOMAIN CONTAINING 1"/>
    <property type="match status" value="1"/>
</dbReference>